<dbReference type="EMBL" id="JAFIDA010000001">
    <property type="protein sequence ID" value="MBP1325126.1"/>
    <property type="molecule type" value="Genomic_DNA"/>
</dbReference>
<feature type="region of interest" description="Disordered" evidence="1">
    <location>
        <begin position="146"/>
        <end position="166"/>
    </location>
</feature>
<dbReference type="RefSeq" id="WP_209704199.1">
    <property type="nucleotide sequence ID" value="NZ_JAFIDA010000001.1"/>
</dbReference>
<dbReference type="InterPro" id="IPR007553">
    <property type="entry name" value="2-thiour_desulf"/>
</dbReference>
<dbReference type="PANTHER" id="PTHR30087:SF1">
    <property type="entry name" value="HYPOTHETICAL CYTOSOLIC PROTEIN"/>
    <property type="match status" value="1"/>
</dbReference>
<name>A0A940T4M8_9MICO</name>
<proteinExistence type="predicted"/>
<evidence type="ECO:0000313" key="2">
    <source>
        <dbReference type="EMBL" id="MBP1325126.1"/>
    </source>
</evidence>
<protein>
    <submittedName>
        <fullName evidence="2">Uncharacterized protein YbbK (DUF523 family)</fullName>
    </submittedName>
</protein>
<dbReference type="Pfam" id="PF04463">
    <property type="entry name" value="2-thiour_desulf"/>
    <property type="match status" value="1"/>
</dbReference>
<evidence type="ECO:0000256" key="1">
    <source>
        <dbReference type="SAM" id="MobiDB-lite"/>
    </source>
</evidence>
<reference evidence="2" key="1">
    <citation type="submission" date="2021-02" db="EMBL/GenBank/DDBJ databases">
        <title>Sequencing the genomes of 1000 actinobacteria strains.</title>
        <authorList>
            <person name="Klenk H.-P."/>
        </authorList>
    </citation>
    <scope>NUCLEOTIDE SEQUENCE</scope>
    <source>
        <strain evidence="2">DSM 22850</strain>
    </source>
</reference>
<gene>
    <name evidence="2" type="ORF">JOF28_000358</name>
</gene>
<sequence length="166" mass="16824">MTESLKLVSSCLAGLPCRYDGRAKPDPEIVRAVHEGRAIAACAEQLGGLPTPRPAVEIVGGTGSDVLAGTARVLTESGEDLTAPFVAGAHQVAEIARAHGVTEAILQARSPSCGVDTIYDGTHSGELTQGDGVTAALLRARGFTVTGRRGGSAARDPGRSGTPGPK</sequence>
<keyword evidence="3" id="KW-1185">Reference proteome</keyword>
<dbReference type="Proteomes" id="UP000675163">
    <property type="component" value="Unassembled WGS sequence"/>
</dbReference>
<accession>A0A940T4M8</accession>
<dbReference type="AlphaFoldDB" id="A0A940T4M8"/>
<organism evidence="2 3">
    <name type="scientific">Leucobacter exalbidus</name>
    <dbReference type="NCBI Taxonomy" id="662960"/>
    <lineage>
        <taxon>Bacteria</taxon>
        <taxon>Bacillati</taxon>
        <taxon>Actinomycetota</taxon>
        <taxon>Actinomycetes</taxon>
        <taxon>Micrococcales</taxon>
        <taxon>Microbacteriaceae</taxon>
        <taxon>Leucobacter</taxon>
    </lineage>
</organism>
<evidence type="ECO:0000313" key="3">
    <source>
        <dbReference type="Proteomes" id="UP000675163"/>
    </source>
</evidence>
<dbReference type="PANTHER" id="PTHR30087">
    <property type="entry name" value="INNER MEMBRANE PROTEIN"/>
    <property type="match status" value="1"/>
</dbReference>
<comment type="caution">
    <text evidence="2">The sequence shown here is derived from an EMBL/GenBank/DDBJ whole genome shotgun (WGS) entry which is preliminary data.</text>
</comment>